<keyword evidence="4" id="KW-0813">Transport</keyword>
<name>A0A9D4PYS5_RHISA</name>
<evidence type="ECO:0000256" key="7">
    <source>
        <dbReference type="ARBA" id="ARBA00023136"/>
    </source>
</evidence>
<evidence type="ECO:0000256" key="6">
    <source>
        <dbReference type="ARBA" id="ARBA00023034"/>
    </source>
</evidence>
<comment type="caution">
    <text evidence="9">The sequence shown here is derived from an EMBL/GenBank/DDBJ whole genome shotgun (WGS) entry which is preliminary data.</text>
</comment>
<dbReference type="GO" id="GO:0015031">
    <property type="term" value="P:protein transport"/>
    <property type="evidence" value="ECO:0007669"/>
    <property type="project" value="UniProtKB-KW"/>
</dbReference>
<reference evidence="9" key="1">
    <citation type="journal article" date="2020" name="Cell">
        <title>Large-Scale Comparative Analyses of Tick Genomes Elucidate Their Genetic Diversity and Vector Capacities.</title>
        <authorList>
            <consortium name="Tick Genome and Microbiome Consortium (TIGMIC)"/>
            <person name="Jia N."/>
            <person name="Wang J."/>
            <person name="Shi W."/>
            <person name="Du L."/>
            <person name="Sun Y."/>
            <person name="Zhan W."/>
            <person name="Jiang J.F."/>
            <person name="Wang Q."/>
            <person name="Zhang B."/>
            <person name="Ji P."/>
            <person name="Bell-Sakyi L."/>
            <person name="Cui X.M."/>
            <person name="Yuan T.T."/>
            <person name="Jiang B.G."/>
            <person name="Yang W.F."/>
            <person name="Lam T.T."/>
            <person name="Chang Q.C."/>
            <person name="Ding S.J."/>
            <person name="Wang X.J."/>
            <person name="Zhu J.G."/>
            <person name="Ruan X.D."/>
            <person name="Zhao L."/>
            <person name="Wei J.T."/>
            <person name="Ye R.Z."/>
            <person name="Que T.C."/>
            <person name="Du C.H."/>
            <person name="Zhou Y.H."/>
            <person name="Cheng J.X."/>
            <person name="Dai P.F."/>
            <person name="Guo W.B."/>
            <person name="Han X.H."/>
            <person name="Huang E.J."/>
            <person name="Li L.F."/>
            <person name="Wei W."/>
            <person name="Gao Y.C."/>
            <person name="Liu J.Z."/>
            <person name="Shao H.Z."/>
            <person name="Wang X."/>
            <person name="Wang C.C."/>
            <person name="Yang T.C."/>
            <person name="Huo Q.B."/>
            <person name="Li W."/>
            <person name="Chen H.Y."/>
            <person name="Chen S.E."/>
            <person name="Zhou L.G."/>
            <person name="Ni X.B."/>
            <person name="Tian J.H."/>
            <person name="Sheng Y."/>
            <person name="Liu T."/>
            <person name="Pan Y.S."/>
            <person name="Xia L.Y."/>
            <person name="Li J."/>
            <person name="Zhao F."/>
            <person name="Cao W.C."/>
        </authorList>
    </citation>
    <scope>NUCLEOTIDE SEQUENCE</scope>
    <source>
        <strain evidence="9">Rsan-2018</strain>
    </source>
</reference>
<dbReference type="EMBL" id="JABSTV010001249">
    <property type="protein sequence ID" value="KAH7961236.1"/>
    <property type="molecule type" value="Genomic_DNA"/>
</dbReference>
<dbReference type="VEuPathDB" id="VectorBase:RSAN_034614"/>
<keyword evidence="7" id="KW-0472">Membrane</keyword>
<dbReference type="AlphaFoldDB" id="A0A9D4PYS5"/>
<organism evidence="9 10">
    <name type="scientific">Rhipicephalus sanguineus</name>
    <name type="common">Brown dog tick</name>
    <name type="synonym">Ixodes sanguineus</name>
    <dbReference type="NCBI Taxonomy" id="34632"/>
    <lineage>
        <taxon>Eukaryota</taxon>
        <taxon>Metazoa</taxon>
        <taxon>Ecdysozoa</taxon>
        <taxon>Arthropoda</taxon>
        <taxon>Chelicerata</taxon>
        <taxon>Arachnida</taxon>
        <taxon>Acari</taxon>
        <taxon>Parasitiformes</taxon>
        <taxon>Ixodida</taxon>
        <taxon>Ixodoidea</taxon>
        <taxon>Ixodidae</taxon>
        <taxon>Rhipicephalinae</taxon>
        <taxon>Rhipicephalus</taxon>
        <taxon>Rhipicephalus</taxon>
    </lineage>
</organism>
<dbReference type="GO" id="GO:0006891">
    <property type="term" value="P:intra-Golgi vesicle-mediated transport"/>
    <property type="evidence" value="ECO:0007669"/>
    <property type="project" value="InterPro"/>
</dbReference>
<dbReference type="GO" id="GO:0000139">
    <property type="term" value="C:Golgi membrane"/>
    <property type="evidence" value="ECO:0007669"/>
    <property type="project" value="UniProtKB-SubCell"/>
</dbReference>
<comment type="subcellular location">
    <subcellularLocation>
        <location evidence="1">Golgi apparatus membrane</location>
        <topology evidence="1">Peripheral membrane protein</topology>
    </subcellularLocation>
</comment>
<protein>
    <recommendedName>
        <fullName evidence="3">Conserved oligomeric Golgi complex subunit 1</fullName>
    </recommendedName>
</protein>
<dbReference type="PANTHER" id="PTHR31658">
    <property type="entry name" value="CONSERVED OLIGOMERIC GOLGI COMPLEX SUBUNIT 1"/>
    <property type="match status" value="1"/>
</dbReference>
<evidence type="ECO:0000256" key="5">
    <source>
        <dbReference type="ARBA" id="ARBA00022927"/>
    </source>
</evidence>
<keyword evidence="5" id="KW-0653">Protein transport</keyword>
<evidence type="ECO:0000256" key="1">
    <source>
        <dbReference type="ARBA" id="ARBA00004395"/>
    </source>
</evidence>
<evidence type="ECO:0000256" key="8">
    <source>
        <dbReference type="SAM" id="MobiDB-lite"/>
    </source>
</evidence>
<accession>A0A9D4PYS5</accession>
<evidence type="ECO:0000313" key="10">
    <source>
        <dbReference type="Proteomes" id="UP000821837"/>
    </source>
</evidence>
<feature type="compositionally biased region" description="Polar residues" evidence="8">
    <location>
        <begin position="83"/>
        <end position="98"/>
    </location>
</feature>
<evidence type="ECO:0000256" key="3">
    <source>
        <dbReference type="ARBA" id="ARBA00020978"/>
    </source>
</evidence>
<dbReference type="Proteomes" id="UP000821837">
    <property type="component" value="Chromosome 3"/>
</dbReference>
<dbReference type="GO" id="GO:0017119">
    <property type="term" value="C:Golgi transport complex"/>
    <property type="evidence" value="ECO:0007669"/>
    <property type="project" value="InterPro"/>
</dbReference>
<dbReference type="PANTHER" id="PTHR31658:SF0">
    <property type="entry name" value="CONSERVED OLIGOMERIC GOLGI COMPLEX SUBUNIT 1"/>
    <property type="match status" value="1"/>
</dbReference>
<dbReference type="InterPro" id="IPR033370">
    <property type="entry name" value="COG1"/>
</dbReference>
<reference evidence="9" key="2">
    <citation type="submission" date="2021-09" db="EMBL/GenBank/DDBJ databases">
        <authorList>
            <person name="Jia N."/>
            <person name="Wang J."/>
            <person name="Shi W."/>
            <person name="Du L."/>
            <person name="Sun Y."/>
            <person name="Zhan W."/>
            <person name="Jiang J."/>
            <person name="Wang Q."/>
            <person name="Zhang B."/>
            <person name="Ji P."/>
            <person name="Sakyi L.B."/>
            <person name="Cui X."/>
            <person name="Yuan T."/>
            <person name="Jiang B."/>
            <person name="Yang W."/>
            <person name="Lam T.T.-Y."/>
            <person name="Chang Q."/>
            <person name="Ding S."/>
            <person name="Wang X."/>
            <person name="Zhu J."/>
            <person name="Ruan X."/>
            <person name="Zhao L."/>
            <person name="Wei J."/>
            <person name="Que T."/>
            <person name="Du C."/>
            <person name="Cheng J."/>
            <person name="Dai P."/>
            <person name="Han X."/>
            <person name="Huang E."/>
            <person name="Gao Y."/>
            <person name="Liu J."/>
            <person name="Shao H."/>
            <person name="Ye R."/>
            <person name="Li L."/>
            <person name="Wei W."/>
            <person name="Wang X."/>
            <person name="Wang C."/>
            <person name="Huo Q."/>
            <person name="Li W."/>
            <person name="Guo W."/>
            <person name="Chen H."/>
            <person name="Chen S."/>
            <person name="Zhou L."/>
            <person name="Zhou L."/>
            <person name="Ni X."/>
            <person name="Tian J."/>
            <person name="Zhou Y."/>
            <person name="Sheng Y."/>
            <person name="Liu T."/>
            <person name="Pan Y."/>
            <person name="Xia L."/>
            <person name="Li J."/>
            <person name="Zhao F."/>
            <person name="Cao W."/>
        </authorList>
    </citation>
    <scope>NUCLEOTIDE SEQUENCE</scope>
    <source>
        <strain evidence="9">Rsan-2018</strain>
        <tissue evidence="9">Larvae</tissue>
    </source>
</reference>
<keyword evidence="10" id="KW-1185">Reference proteome</keyword>
<gene>
    <name evidence="9" type="ORF">HPB52_006079</name>
</gene>
<sequence length="304" mass="33073">MQELIRLQLNAAMDSCLQALEAVKAGARCHLECLLEELRPWGSVEEDLEQATVAMLGRKVGPADNRGHLAASLVAKAPREPETLSSKPASGAGKQQQPGGMLYTAGQIPVRTPTAGKQLPEFPQLTKPSSSDDPCWGEVQVQEESEGGHQVQSTLRVPLQVTVPLQELLFALCQQVNRLFGHCMPKGIQSEVGQLLTSCLEPAYIRSCQAIVTQQLPPALCQTWALQLLMDLHVLNLLFQGGMLSTARATVEAQVDPFDLDVLMPHLGRQASLAAQQTSHPFMRCTLPRQAKATATYSCQRSIH</sequence>
<evidence type="ECO:0000256" key="4">
    <source>
        <dbReference type="ARBA" id="ARBA00022448"/>
    </source>
</evidence>
<evidence type="ECO:0000313" key="9">
    <source>
        <dbReference type="EMBL" id="KAH7961236.1"/>
    </source>
</evidence>
<feature type="region of interest" description="Disordered" evidence="8">
    <location>
        <begin position="75"/>
        <end position="99"/>
    </location>
</feature>
<evidence type="ECO:0000256" key="2">
    <source>
        <dbReference type="ARBA" id="ARBA00006653"/>
    </source>
</evidence>
<proteinExistence type="inferred from homology"/>
<keyword evidence="6" id="KW-0333">Golgi apparatus</keyword>
<comment type="similarity">
    <text evidence="2">Belongs to the COG1 family.</text>
</comment>